<evidence type="ECO:0000313" key="3">
    <source>
        <dbReference type="EMBL" id="ELZ13819.1"/>
    </source>
</evidence>
<reference evidence="3 4" key="1">
    <citation type="journal article" date="2014" name="PLoS Genet.">
        <title>Phylogenetically driven sequencing of extremely halophilic archaea reveals strategies for static and dynamic osmo-response.</title>
        <authorList>
            <person name="Becker E.A."/>
            <person name="Seitzer P.M."/>
            <person name="Tritt A."/>
            <person name="Larsen D."/>
            <person name="Krusor M."/>
            <person name="Yao A.I."/>
            <person name="Wu D."/>
            <person name="Madern D."/>
            <person name="Eisen J.A."/>
            <person name="Darling A.E."/>
            <person name="Facciotti M.T."/>
        </authorList>
    </citation>
    <scope>NUCLEOTIDE SEQUENCE [LARGE SCALE GENOMIC DNA]</scope>
    <source>
        <strain evidence="3 4">JCM 14624</strain>
    </source>
</reference>
<proteinExistence type="predicted"/>
<organism evidence="3 4">
    <name type="scientific">Halovivax asiaticus JCM 14624</name>
    <dbReference type="NCBI Taxonomy" id="1227490"/>
    <lineage>
        <taxon>Archaea</taxon>
        <taxon>Methanobacteriati</taxon>
        <taxon>Methanobacteriota</taxon>
        <taxon>Stenosarchaea group</taxon>
        <taxon>Halobacteria</taxon>
        <taxon>Halobacteriales</taxon>
        <taxon>Natrialbaceae</taxon>
        <taxon>Halovivax</taxon>
    </lineage>
</organism>
<dbReference type="AlphaFoldDB" id="M0BVX6"/>
<name>M0BVX6_9EURY</name>
<sequence>MRRIYESNALERETGPFTPNERSDSDKGPSVPDDDDAGFLGTLIPNSISTRAIAIDISTPKEVYTVGEPIHFSVEVYNRMPFGVSIQTPTPLLWKWEVDDYPNAAHADLDDPPADTSQHTFSGDGRKRFDKRWLQRFQRSKSEWERAEPGTYTLRARVNVPGSERAYHSSETDVEIVEENN</sequence>
<dbReference type="RefSeq" id="WP_007697685.1">
    <property type="nucleotide sequence ID" value="NZ_AOIQ01000006.1"/>
</dbReference>
<dbReference type="OrthoDB" id="196304at2157"/>
<feature type="region of interest" description="Disordered" evidence="1">
    <location>
        <begin position="1"/>
        <end position="37"/>
    </location>
</feature>
<dbReference type="Proteomes" id="UP000011560">
    <property type="component" value="Unassembled WGS sequence"/>
</dbReference>
<feature type="domain" description="DUF7974" evidence="2">
    <location>
        <begin position="42"/>
        <end position="176"/>
    </location>
</feature>
<protein>
    <recommendedName>
        <fullName evidence="2">DUF7974 domain-containing protein</fullName>
    </recommendedName>
</protein>
<gene>
    <name evidence="3" type="ORF">C479_03201</name>
</gene>
<dbReference type="EMBL" id="AOIQ01000006">
    <property type="protein sequence ID" value="ELZ13819.1"/>
    <property type="molecule type" value="Genomic_DNA"/>
</dbReference>
<keyword evidence="4" id="KW-1185">Reference proteome</keyword>
<dbReference type="Pfam" id="PF25929">
    <property type="entry name" value="DUF7974"/>
    <property type="match status" value="1"/>
</dbReference>
<evidence type="ECO:0000256" key="1">
    <source>
        <dbReference type="SAM" id="MobiDB-lite"/>
    </source>
</evidence>
<evidence type="ECO:0000259" key="2">
    <source>
        <dbReference type="Pfam" id="PF25929"/>
    </source>
</evidence>
<dbReference type="InterPro" id="IPR058280">
    <property type="entry name" value="DUF7974"/>
</dbReference>
<comment type="caution">
    <text evidence="3">The sequence shown here is derived from an EMBL/GenBank/DDBJ whole genome shotgun (WGS) entry which is preliminary data.</text>
</comment>
<accession>M0BVX6</accession>
<evidence type="ECO:0000313" key="4">
    <source>
        <dbReference type="Proteomes" id="UP000011560"/>
    </source>
</evidence>
<dbReference type="STRING" id="1227490.C479_03201"/>